<evidence type="ECO:0000259" key="2">
    <source>
        <dbReference type="Pfam" id="PF20862"/>
    </source>
</evidence>
<evidence type="ECO:0000313" key="4">
    <source>
        <dbReference type="Proteomes" id="UP000486602"/>
    </source>
</evidence>
<sequence>MTKSNSNTLFGISIALFALGLFCFITFWLMYLGFGLMILGTILCLLSRKKWFYKVLLIGLPFGFVAFTFLNAMEIPERYLIPEDFRGVVYVIFDQENGKEKEYEGIHRVYRIPENGILFTKFSQNDDVYTFQEFFFVDSNGIRKELGELDNRHFNGPNTINPRATEPPRDSLVVFNERTTGRILAADGQNYYNYKALTVGVYNNIEKWDYIDLQDIEKAKKEQLKE</sequence>
<protein>
    <recommendedName>
        <fullName evidence="2">DUF6843 domain-containing protein</fullName>
    </recommendedName>
</protein>
<keyword evidence="1" id="KW-0812">Transmembrane</keyword>
<feature type="transmembrane region" description="Helical" evidence="1">
    <location>
        <begin position="12"/>
        <end position="39"/>
    </location>
</feature>
<dbReference type="InterPro" id="IPR049293">
    <property type="entry name" value="DUF6843"/>
</dbReference>
<dbReference type="EMBL" id="JAAGVY010000008">
    <property type="protein sequence ID" value="NEN23079.1"/>
    <property type="molecule type" value="Genomic_DNA"/>
</dbReference>
<gene>
    <name evidence="3" type="ORF">G3O08_06150</name>
</gene>
<feature type="transmembrane region" description="Helical" evidence="1">
    <location>
        <begin position="51"/>
        <end position="70"/>
    </location>
</feature>
<reference evidence="3 4" key="1">
    <citation type="submission" date="2020-02" db="EMBL/GenBank/DDBJ databases">
        <title>Out from the shadows clarifying the taxonomy of the family Cryomorphaceae and related taxa by utilizing the GTDB taxonomic framework.</title>
        <authorList>
            <person name="Bowman J.P."/>
        </authorList>
    </citation>
    <scope>NUCLEOTIDE SEQUENCE [LARGE SCALE GENOMIC DNA]</scope>
    <source>
        <strain evidence="3 4">QSSC 1-22</strain>
    </source>
</reference>
<keyword evidence="1" id="KW-0472">Membrane</keyword>
<keyword evidence="4" id="KW-1185">Reference proteome</keyword>
<organism evidence="3 4">
    <name type="scientific">Cryomorpha ignava</name>
    <dbReference type="NCBI Taxonomy" id="101383"/>
    <lineage>
        <taxon>Bacteria</taxon>
        <taxon>Pseudomonadati</taxon>
        <taxon>Bacteroidota</taxon>
        <taxon>Flavobacteriia</taxon>
        <taxon>Flavobacteriales</taxon>
        <taxon>Cryomorphaceae</taxon>
        <taxon>Cryomorpha</taxon>
    </lineage>
</organism>
<comment type="caution">
    <text evidence="3">The sequence shown here is derived from an EMBL/GenBank/DDBJ whole genome shotgun (WGS) entry which is preliminary data.</text>
</comment>
<dbReference type="Pfam" id="PF20862">
    <property type="entry name" value="DUF6843"/>
    <property type="match status" value="1"/>
</dbReference>
<feature type="domain" description="DUF6843" evidence="2">
    <location>
        <begin position="77"/>
        <end position="147"/>
    </location>
</feature>
<proteinExistence type="predicted"/>
<accession>A0A7K3WN51</accession>
<dbReference type="AlphaFoldDB" id="A0A7K3WN51"/>
<dbReference type="RefSeq" id="WP_163283936.1">
    <property type="nucleotide sequence ID" value="NZ_JAAGVY010000008.1"/>
</dbReference>
<keyword evidence="1" id="KW-1133">Transmembrane helix</keyword>
<evidence type="ECO:0000313" key="3">
    <source>
        <dbReference type="EMBL" id="NEN23079.1"/>
    </source>
</evidence>
<evidence type="ECO:0000256" key="1">
    <source>
        <dbReference type="SAM" id="Phobius"/>
    </source>
</evidence>
<dbReference type="Proteomes" id="UP000486602">
    <property type="component" value="Unassembled WGS sequence"/>
</dbReference>
<name>A0A7K3WN51_9FLAO</name>